<evidence type="ECO:0000313" key="3">
    <source>
        <dbReference type="Proteomes" id="UP000194360"/>
    </source>
</evidence>
<name>A0A1Y2MGJ1_PSEAH</name>
<feature type="compositionally biased region" description="Basic and acidic residues" evidence="1">
    <location>
        <begin position="87"/>
        <end position="100"/>
    </location>
</feature>
<organism evidence="2 3">
    <name type="scientific">Pseudonocardia autotrophica</name>
    <name type="common">Amycolata autotrophica</name>
    <name type="synonym">Nocardia autotrophica</name>
    <dbReference type="NCBI Taxonomy" id="2074"/>
    <lineage>
        <taxon>Bacteria</taxon>
        <taxon>Bacillati</taxon>
        <taxon>Actinomycetota</taxon>
        <taxon>Actinomycetes</taxon>
        <taxon>Pseudonocardiales</taxon>
        <taxon>Pseudonocardiaceae</taxon>
        <taxon>Pseudonocardia</taxon>
    </lineage>
</organism>
<reference evidence="2 3" key="1">
    <citation type="submission" date="2016-09" db="EMBL/GenBank/DDBJ databases">
        <title>Pseudonocardia autotrophica DSM535, a candidate organism with high potential of specific P450 cytochromes.</title>
        <authorList>
            <person name="Grumaz C."/>
            <person name="Vainshtein Y."/>
            <person name="Kirstahler P."/>
            <person name="Sohn K."/>
        </authorList>
    </citation>
    <scope>NUCLEOTIDE SEQUENCE [LARGE SCALE GENOMIC DNA]</scope>
    <source>
        <strain evidence="2 3">DSM 535</strain>
    </source>
</reference>
<feature type="compositionally biased region" description="Basic and acidic residues" evidence="1">
    <location>
        <begin position="28"/>
        <end position="59"/>
    </location>
</feature>
<feature type="region of interest" description="Disordered" evidence="1">
    <location>
        <begin position="202"/>
        <end position="265"/>
    </location>
</feature>
<sequence length="265" mass="28302">MALRIRATPGFATPDAGGGFEDAAAEAEADRPLRAHPVHRADVGHHPRIGHDRRQHDSSQARIRPSQAVHRHPGDVVHLGIEAPTARGDHRRSDHRRRDVGTGGPQRLDSGAHHPRVHALDPVDPVDIGDADDAVDHRRKPTAQARSGPLGGRSATCAEPEVPMAFPARDPPAGEGCAGLGVACDCPGWIGVRCATQARVLSSHADSDRDHRRGQRDSGAHPVPAVQIDGVNRYPADQLLQVGSAQDEPHKVSASRIGGRPSRRF</sequence>
<gene>
    <name evidence="2" type="ORF">BG845_06894</name>
</gene>
<feature type="compositionally biased region" description="Basic and acidic residues" evidence="1">
    <location>
        <begin position="205"/>
        <end position="219"/>
    </location>
</feature>
<accession>A0A1Y2MGJ1</accession>
<dbReference type="AlphaFoldDB" id="A0A1Y2MGJ1"/>
<dbReference type="Proteomes" id="UP000194360">
    <property type="component" value="Unassembled WGS sequence"/>
</dbReference>
<evidence type="ECO:0000313" key="2">
    <source>
        <dbReference type="EMBL" id="OSY34404.1"/>
    </source>
</evidence>
<evidence type="ECO:0000256" key="1">
    <source>
        <dbReference type="SAM" id="MobiDB-lite"/>
    </source>
</evidence>
<protein>
    <submittedName>
        <fullName evidence="2">Uncharacterized protein</fullName>
    </submittedName>
</protein>
<feature type="region of interest" description="Disordered" evidence="1">
    <location>
        <begin position="1"/>
        <end position="157"/>
    </location>
</feature>
<proteinExistence type="predicted"/>
<comment type="caution">
    <text evidence="2">The sequence shown here is derived from an EMBL/GenBank/DDBJ whole genome shotgun (WGS) entry which is preliminary data.</text>
</comment>
<keyword evidence="3" id="KW-1185">Reference proteome</keyword>
<dbReference type="EMBL" id="MIGB01000100">
    <property type="protein sequence ID" value="OSY34404.1"/>
    <property type="molecule type" value="Genomic_DNA"/>
</dbReference>